<evidence type="ECO:0000313" key="5">
    <source>
        <dbReference type="Proteomes" id="UP000178943"/>
    </source>
</evidence>
<protein>
    <recommendedName>
        <fullName evidence="6">PspA/IM30 family protein</fullName>
    </recommendedName>
</protein>
<proteinExistence type="inferred from homology"/>
<keyword evidence="2" id="KW-0175">Coiled coil</keyword>
<feature type="coiled-coil region" evidence="2">
    <location>
        <begin position="26"/>
        <end position="153"/>
    </location>
</feature>
<evidence type="ECO:0000313" key="4">
    <source>
        <dbReference type="EMBL" id="OGF67967.1"/>
    </source>
</evidence>
<dbReference type="AlphaFoldDB" id="A0A1F5VXG3"/>
<reference evidence="4 5" key="1">
    <citation type="journal article" date="2016" name="Nat. Commun.">
        <title>Thousands of microbial genomes shed light on interconnected biogeochemical processes in an aquifer system.</title>
        <authorList>
            <person name="Anantharaman K."/>
            <person name="Brown C.T."/>
            <person name="Hug L.A."/>
            <person name="Sharon I."/>
            <person name="Castelle C.J."/>
            <person name="Probst A.J."/>
            <person name="Thomas B.C."/>
            <person name="Singh A."/>
            <person name="Wilkins M.J."/>
            <person name="Karaoz U."/>
            <person name="Brodie E.L."/>
            <person name="Williams K.H."/>
            <person name="Hubbard S.S."/>
            <person name="Banfield J.F."/>
        </authorList>
    </citation>
    <scope>NUCLEOTIDE SEQUENCE [LARGE SCALE GENOMIC DNA]</scope>
</reference>
<gene>
    <name evidence="4" type="ORF">A2Y62_21965</name>
</gene>
<evidence type="ECO:0000256" key="2">
    <source>
        <dbReference type="SAM" id="Coils"/>
    </source>
</evidence>
<organism evidence="4 5">
    <name type="scientific">Candidatus Fischerbacteria bacterium RBG_13_37_8</name>
    <dbReference type="NCBI Taxonomy" id="1817863"/>
    <lineage>
        <taxon>Bacteria</taxon>
        <taxon>Candidatus Fischeribacteriota</taxon>
    </lineage>
</organism>
<dbReference type="STRING" id="1817863.A2Y62_21965"/>
<dbReference type="Proteomes" id="UP000178943">
    <property type="component" value="Unassembled WGS sequence"/>
</dbReference>
<feature type="region of interest" description="Disordered" evidence="3">
    <location>
        <begin position="226"/>
        <end position="252"/>
    </location>
</feature>
<comment type="similarity">
    <text evidence="1">Belongs to the PspA/Vipp/IM30 family.</text>
</comment>
<sequence>MFRRIVNLIKGFLSLFISGIERQNPRALIEAEKENLRSQIARFNDNLATHAGFIERLLRQVKNLEEKERTLTAKIAANIKAGNREVAGQMALELQTVKSQLEENREQLVVAEETYKKLVKSRDVSVQEAQAKIEKLKRLISETEMMEAQAELQEMATGMISQVGGSGDTLNRVEEYLQERRDKAAGRARVASSSIDIKEVELKEAEQTALAEQALQEFEAAYGFVTPKEEEKKEETPVAKEAPAKELGPEEK</sequence>
<dbReference type="EMBL" id="MFGW01000036">
    <property type="protein sequence ID" value="OGF67967.1"/>
    <property type="molecule type" value="Genomic_DNA"/>
</dbReference>
<evidence type="ECO:0000256" key="1">
    <source>
        <dbReference type="ARBA" id="ARBA00043985"/>
    </source>
</evidence>
<evidence type="ECO:0000256" key="3">
    <source>
        <dbReference type="SAM" id="MobiDB-lite"/>
    </source>
</evidence>
<feature type="compositionally biased region" description="Basic and acidic residues" evidence="3">
    <location>
        <begin position="227"/>
        <end position="252"/>
    </location>
</feature>
<name>A0A1F5VXG3_9BACT</name>
<comment type="caution">
    <text evidence="4">The sequence shown here is derived from an EMBL/GenBank/DDBJ whole genome shotgun (WGS) entry which is preliminary data.</text>
</comment>
<dbReference type="InterPro" id="IPR007157">
    <property type="entry name" value="PspA_VIPP1"/>
</dbReference>
<accession>A0A1F5VXG3</accession>
<dbReference type="Pfam" id="PF04012">
    <property type="entry name" value="PspA_IM30"/>
    <property type="match status" value="1"/>
</dbReference>
<evidence type="ECO:0008006" key="6">
    <source>
        <dbReference type="Google" id="ProtNLM"/>
    </source>
</evidence>